<dbReference type="GeneID" id="54334468"/>
<comment type="caution">
    <text evidence="1">The sequence shown here is derived from an EMBL/GenBank/DDBJ whole genome shotgun (WGS) entry which is preliminary data.</text>
</comment>
<proteinExistence type="predicted"/>
<evidence type="ECO:0000313" key="2">
    <source>
        <dbReference type="Proteomes" id="UP000324241"/>
    </source>
</evidence>
<name>A0A5M9M4K0_9EURO</name>
<accession>A0A5M9M4K0</accession>
<gene>
    <name evidence="1" type="ORF">ATNIH1004_011767</name>
</gene>
<dbReference type="EMBL" id="QUQM01000009">
    <property type="protein sequence ID" value="KAA8641631.1"/>
    <property type="molecule type" value="Genomic_DNA"/>
</dbReference>
<sequence length="159" mass="17664">MTLKTHPYPPIPSGTISKSSKFYFHKPKWYPLSAHPPVEVCLDSSLHSDARTTRHEPEDLGRTTSADPYSQAFDSENTLLGQVLLGAENIDPAIINNIIFPDIEHIQASQDPAVIDGYLSQSPRFPITGAPFQSSQHGAEDMVMLDLQYPRVAKLSIRH</sequence>
<dbReference type="VEuPathDB" id="FungiDB:EYZ11_011845"/>
<dbReference type="Proteomes" id="UP000324241">
    <property type="component" value="Unassembled WGS sequence"/>
</dbReference>
<reference evidence="1 2" key="1">
    <citation type="submission" date="2019-08" db="EMBL/GenBank/DDBJ databases">
        <title>The genome sequence of a newly discovered highly antifungal drug resistant Aspergillus species, Aspergillus tanneri NIH 1004.</title>
        <authorList>
            <person name="Mounaud S."/>
            <person name="Singh I."/>
            <person name="Joardar V."/>
            <person name="Pakala S."/>
            <person name="Pakala S."/>
            <person name="Venepally P."/>
            <person name="Chung J.K."/>
            <person name="Losada L."/>
            <person name="Nierman W.C."/>
        </authorList>
    </citation>
    <scope>NUCLEOTIDE SEQUENCE [LARGE SCALE GENOMIC DNA]</scope>
    <source>
        <strain evidence="1 2">NIH1004</strain>
    </source>
</reference>
<organism evidence="1 2">
    <name type="scientific">Aspergillus tanneri</name>
    <dbReference type="NCBI Taxonomy" id="1220188"/>
    <lineage>
        <taxon>Eukaryota</taxon>
        <taxon>Fungi</taxon>
        <taxon>Dikarya</taxon>
        <taxon>Ascomycota</taxon>
        <taxon>Pezizomycotina</taxon>
        <taxon>Eurotiomycetes</taxon>
        <taxon>Eurotiomycetidae</taxon>
        <taxon>Eurotiales</taxon>
        <taxon>Aspergillaceae</taxon>
        <taxon>Aspergillus</taxon>
        <taxon>Aspergillus subgen. Circumdati</taxon>
    </lineage>
</organism>
<evidence type="ECO:0000313" key="1">
    <source>
        <dbReference type="EMBL" id="KAA8641631.1"/>
    </source>
</evidence>
<dbReference type="RefSeq" id="XP_033420993.1">
    <property type="nucleotide sequence ID" value="XM_033576329.1"/>
</dbReference>
<protein>
    <submittedName>
        <fullName evidence="1">Uncharacterized protein</fullName>
    </submittedName>
</protein>
<dbReference type="AlphaFoldDB" id="A0A5M9M4K0"/>